<feature type="chain" id="PRO_5002430899" evidence="1">
    <location>
        <begin position="19"/>
        <end position="49"/>
    </location>
</feature>
<sequence>MWTAALFIKCMNMLHILCKDLCICHPTVIQQNHLFRICLTRLSLNLRRF</sequence>
<reference evidence="2" key="2">
    <citation type="journal article" date="2015" name="Fish Shellfish Immunol.">
        <title>Early steps in the European eel (Anguilla anguilla)-Vibrio vulnificus interaction in the gills: Role of the RtxA13 toxin.</title>
        <authorList>
            <person name="Callol A."/>
            <person name="Pajuelo D."/>
            <person name="Ebbesson L."/>
            <person name="Teles M."/>
            <person name="MacKenzie S."/>
            <person name="Amaro C."/>
        </authorList>
    </citation>
    <scope>NUCLEOTIDE SEQUENCE</scope>
</reference>
<protein>
    <submittedName>
        <fullName evidence="2">Uncharacterized protein</fullName>
    </submittedName>
</protein>
<keyword evidence="1" id="KW-0732">Signal</keyword>
<evidence type="ECO:0000256" key="1">
    <source>
        <dbReference type="SAM" id="SignalP"/>
    </source>
</evidence>
<dbReference type="AlphaFoldDB" id="A0A0E9PZ67"/>
<dbReference type="EMBL" id="GBXM01098661">
    <property type="protein sequence ID" value="JAH09916.1"/>
    <property type="molecule type" value="Transcribed_RNA"/>
</dbReference>
<proteinExistence type="predicted"/>
<organism evidence="2">
    <name type="scientific">Anguilla anguilla</name>
    <name type="common">European freshwater eel</name>
    <name type="synonym">Muraena anguilla</name>
    <dbReference type="NCBI Taxonomy" id="7936"/>
    <lineage>
        <taxon>Eukaryota</taxon>
        <taxon>Metazoa</taxon>
        <taxon>Chordata</taxon>
        <taxon>Craniata</taxon>
        <taxon>Vertebrata</taxon>
        <taxon>Euteleostomi</taxon>
        <taxon>Actinopterygii</taxon>
        <taxon>Neopterygii</taxon>
        <taxon>Teleostei</taxon>
        <taxon>Anguilliformes</taxon>
        <taxon>Anguillidae</taxon>
        <taxon>Anguilla</taxon>
    </lineage>
</organism>
<reference evidence="2" key="1">
    <citation type="submission" date="2014-11" db="EMBL/GenBank/DDBJ databases">
        <authorList>
            <person name="Amaro Gonzalez C."/>
        </authorList>
    </citation>
    <scope>NUCLEOTIDE SEQUENCE</scope>
</reference>
<evidence type="ECO:0000313" key="2">
    <source>
        <dbReference type="EMBL" id="JAH09916.1"/>
    </source>
</evidence>
<name>A0A0E9PZ67_ANGAN</name>
<accession>A0A0E9PZ67</accession>
<feature type="signal peptide" evidence="1">
    <location>
        <begin position="1"/>
        <end position="18"/>
    </location>
</feature>